<keyword evidence="2" id="KW-1185">Reference proteome</keyword>
<proteinExistence type="predicted"/>
<gene>
    <name evidence="1" type="ORF">FXF65_01195</name>
</gene>
<dbReference type="Proteomes" id="UP000322634">
    <property type="component" value="Unassembled WGS sequence"/>
</dbReference>
<reference evidence="1 2" key="1">
    <citation type="submission" date="2019-08" db="EMBL/GenBank/DDBJ databases">
        <title>Actinomadura sp. nov. CYP1-5 isolated from mountain soil.</title>
        <authorList>
            <person name="Songsumanus A."/>
            <person name="Kuncharoen N."/>
            <person name="Kudo T."/>
            <person name="Yuki M."/>
            <person name="Igarashi Y."/>
            <person name="Tanasupawat S."/>
        </authorList>
    </citation>
    <scope>NUCLEOTIDE SEQUENCE [LARGE SCALE GENOMIC DNA]</scope>
    <source>
        <strain evidence="1 2">GKU157</strain>
    </source>
</reference>
<dbReference type="EMBL" id="VSFF01000001">
    <property type="protein sequence ID" value="TYC18409.1"/>
    <property type="molecule type" value="Genomic_DNA"/>
</dbReference>
<dbReference type="RefSeq" id="WP_148347642.1">
    <property type="nucleotide sequence ID" value="NZ_JBHSBF010000019.1"/>
</dbReference>
<evidence type="ECO:0000313" key="2">
    <source>
        <dbReference type="Proteomes" id="UP000322634"/>
    </source>
</evidence>
<comment type="caution">
    <text evidence="1">The sequence shown here is derived from an EMBL/GenBank/DDBJ whole genome shotgun (WGS) entry which is preliminary data.</text>
</comment>
<dbReference type="AlphaFoldDB" id="A0A5D0UMQ4"/>
<dbReference type="OrthoDB" id="4074998at2"/>
<name>A0A5D0UMQ4_9ACTN</name>
<sequence length="451" mass="49008">MDGQRKAGARILRRLRITRGWSWTELAEQLRSQARVLRITRIDSAQTASIRRTIARWESAASVPDEQYQILLAHTYARTPAGLTALGGGSDFRELLEALALLGMPSQRIDELTASVAIAVTDMGTNLLAFLGPTMRADMAGVLAGKASLSLSVLEALAETSEAVDAQIGAIPFVRLHLAQAALVDVCRLLLMSDPPAALRSRLRAVAARAFALAARLAFETGDDAAALNLYEEAVAAVEETDLARRALIRSSQTMVVYYSTGDIGRARRIAAAAVQDARRGDSVLMRARAHALQAEMAARGEFPQARRARTALYEAWHDLEVDTVGDPMAASFSKVRLRGFEGVCEIFLGEAEAAERRLAKSAEELASPRERVQRAIVLTDRAVARLRTSGPGAPEAAAEQLHECVDLVAATKGRVAAQRLRHARLELRPWRRESFVADLDDHIHATMIGI</sequence>
<accession>A0A5D0UMQ4</accession>
<evidence type="ECO:0008006" key="3">
    <source>
        <dbReference type="Google" id="ProtNLM"/>
    </source>
</evidence>
<protein>
    <recommendedName>
        <fullName evidence="3">XRE family transcriptional regulator</fullName>
    </recommendedName>
</protein>
<organism evidence="1 2">
    <name type="scientific">Actinomadura syzygii</name>
    <dbReference type="NCBI Taxonomy" id="1427538"/>
    <lineage>
        <taxon>Bacteria</taxon>
        <taxon>Bacillati</taxon>
        <taxon>Actinomycetota</taxon>
        <taxon>Actinomycetes</taxon>
        <taxon>Streptosporangiales</taxon>
        <taxon>Thermomonosporaceae</taxon>
        <taxon>Actinomadura</taxon>
    </lineage>
</organism>
<evidence type="ECO:0000313" key="1">
    <source>
        <dbReference type="EMBL" id="TYC18409.1"/>
    </source>
</evidence>